<dbReference type="EMBL" id="CP097119">
    <property type="protein sequence ID" value="USS89733.1"/>
    <property type="molecule type" value="Genomic_DNA"/>
</dbReference>
<sequence>MKWSFEKLQSYQKAPFEEQGELDLKSDLTTRYPDEILDATPFTVNVSAMADHGDVIVDADVQGTVTVPSSRSLTPFKLPLQFHFTEVYVNTKAALDRYENDVVVIKVDDDGEVDFSKAVADNVIIQIPMHLLSPDEQAGAAMPTGDDWEVISDADYKHQHEESNQVDPRLANLKQFYADDDDKA</sequence>
<keyword evidence="2" id="KW-1185">Reference proteome</keyword>
<protein>
    <submittedName>
        <fullName evidence="1">YceD family protein</fullName>
    </submittedName>
</protein>
<proteinExistence type="predicted"/>
<dbReference type="Proteomes" id="UP001055911">
    <property type="component" value="Chromosome"/>
</dbReference>
<dbReference type="Pfam" id="PF02620">
    <property type="entry name" value="YceD"/>
    <property type="match status" value="1"/>
</dbReference>
<evidence type="ECO:0000313" key="2">
    <source>
        <dbReference type="Proteomes" id="UP001055911"/>
    </source>
</evidence>
<name>A0A9Q8ZUV5_9LACO</name>
<reference evidence="1" key="1">
    <citation type="submission" date="2022-05" db="EMBL/GenBank/DDBJ databases">
        <authorList>
            <person name="Oliphant S.A."/>
            <person name="Watson-Haigh N.S."/>
            <person name="Sumby K.M."/>
            <person name="Gardner J.M."/>
            <person name="Jiranek V."/>
        </authorList>
    </citation>
    <scope>NUCLEOTIDE SEQUENCE</scope>
    <source>
        <strain evidence="1">KI4_B1</strain>
    </source>
</reference>
<dbReference type="AlphaFoldDB" id="A0A9Q8ZUV5"/>
<accession>A0A9Q8ZUV5</accession>
<dbReference type="RefSeq" id="WP_252767280.1">
    <property type="nucleotide sequence ID" value="NZ_CP097119.1"/>
</dbReference>
<gene>
    <name evidence="1" type="ORF">M3M40_02800</name>
</gene>
<evidence type="ECO:0000313" key="1">
    <source>
        <dbReference type="EMBL" id="USS89733.1"/>
    </source>
</evidence>
<dbReference type="InterPro" id="IPR003772">
    <property type="entry name" value="YceD"/>
</dbReference>
<organism evidence="1 2">
    <name type="scientific">Fructilactobacillus cliffordii</name>
    <dbReference type="NCBI Taxonomy" id="2940299"/>
    <lineage>
        <taxon>Bacteria</taxon>
        <taxon>Bacillati</taxon>
        <taxon>Bacillota</taxon>
        <taxon>Bacilli</taxon>
        <taxon>Lactobacillales</taxon>
        <taxon>Lactobacillaceae</taxon>
        <taxon>Fructilactobacillus</taxon>
    </lineage>
</organism>